<dbReference type="CDD" id="cd01948">
    <property type="entry name" value="EAL"/>
    <property type="match status" value="1"/>
</dbReference>
<protein>
    <submittedName>
        <fullName evidence="4">EAL domain-containing protein</fullName>
    </submittedName>
</protein>
<dbReference type="EMBL" id="SOZD01000010">
    <property type="protein sequence ID" value="TFF18215.1"/>
    <property type="molecule type" value="Genomic_DNA"/>
</dbReference>
<dbReference type="InterPro" id="IPR043128">
    <property type="entry name" value="Rev_trsase/Diguanyl_cyclase"/>
</dbReference>
<comment type="caution">
    <text evidence="4">The sequence shown here is derived from an EMBL/GenBank/DDBJ whole genome shotgun (WGS) entry which is preliminary data.</text>
</comment>
<dbReference type="FunFam" id="3.30.70.270:FF:000001">
    <property type="entry name" value="Diguanylate cyclase domain protein"/>
    <property type="match status" value="1"/>
</dbReference>
<gene>
    <name evidence="4" type="ORF">E3C22_21920</name>
</gene>
<dbReference type="PROSITE" id="PS50883">
    <property type="entry name" value="EAL"/>
    <property type="match status" value="1"/>
</dbReference>
<organism evidence="4 5">
    <name type="scientific">Jiella endophytica</name>
    <dbReference type="NCBI Taxonomy" id="2558362"/>
    <lineage>
        <taxon>Bacteria</taxon>
        <taxon>Pseudomonadati</taxon>
        <taxon>Pseudomonadota</taxon>
        <taxon>Alphaproteobacteria</taxon>
        <taxon>Hyphomicrobiales</taxon>
        <taxon>Aurantimonadaceae</taxon>
        <taxon>Jiella</taxon>
    </lineage>
</organism>
<feature type="transmembrane region" description="Helical" evidence="1">
    <location>
        <begin position="124"/>
        <end position="145"/>
    </location>
</feature>
<name>A0A4Y8R9A0_9HYPH</name>
<dbReference type="NCBIfam" id="TIGR00254">
    <property type="entry name" value="GGDEF"/>
    <property type="match status" value="1"/>
</dbReference>
<dbReference type="Pfam" id="PF00990">
    <property type="entry name" value="GGDEF"/>
    <property type="match status" value="1"/>
</dbReference>
<sequence length="800" mass="87862">MVRRMELTRRGRVVSISAGSPLASKALDERESRPSGPQARRSVAAERESILVGSLFSSPASIIISNAVGILVMLFSWFWSGDNAFYTISALSIVVLLGRLATIVRYRLACHDEEDHRAVRRWEIEFQIGATLFAILQGVCCYQAIGATDIAAVQILNVIAAVAFASGYVARNAARPKYVIVQVLCLCMPLMLGLEHSNQPYYRTIAVFIVLYMMTNFVIVLSLNRNLRALADATAQARENEASSRKHADQAHLALRSMTHGLVSFDETLSRELQNERHGELYGVHLETGDESLDGMLESAVRGRRLSRSDATLIRQDVHRTLKKQLATTRELTTPDGKTLLLHVEPTEASGALIVTEDITERKQTQQKIETMARTDPLTGMSNRHELDRMLASIGPGFKEGIGSVAILYIDLDDFKTINDTLGHATGDKVLVAIAERIRSAVRISDFLARFGGDEFVAIIPTADASASLATAERVMQALAPPILIGDRKFSISASIGAAVGPSHGSDGATLMTAADLALYESKSTGKSRVSLFKPEMAASFRRRTELEREMREGLAAEQFELHYQPIVEIASGRIVSAEALLRWNHPVKGRISPAEFIPIAERSDLISDLGEWVLRRAAGDLVRLPADVSMSVNVSPMQFRQPRRLVSAIRQILEEENAPAERLELELTESVLVDDPEQTLETMRELRSLGLRFSLDDFGTGYASIGYLATYSFDKVKIDRSFASVVGENEASRSVVELVQHLADRIGFTVVAEGLEDEAQVAAIAATGIPLAQGYFFGWPEPIDKLEARFADLAECHSA</sequence>
<accession>A0A4Y8R9A0</accession>
<dbReference type="SMART" id="SM00267">
    <property type="entry name" value="GGDEF"/>
    <property type="match status" value="1"/>
</dbReference>
<keyword evidence="5" id="KW-1185">Reference proteome</keyword>
<dbReference type="InterPro" id="IPR029787">
    <property type="entry name" value="Nucleotide_cyclase"/>
</dbReference>
<dbReference type="InterPro" id="IPR001633">
    <property type="entry name" value="EAL_dom"/>
</dbReference>
<dbReference type="Gene3D" id="3.30.70.270">
    <property type="match status" value="1"/>
</dbReference>
<dbReference type="SMART" id="SM00052">
    <property type="entry name" value="EAL"/>
    <property type="match status" value="1"/>
</dbReference>
<reference evidence="4 5" key="1">
    <citation type="submission" date="2019-03" db="EMBL/GenBank/DDBJ databases">
        <title>Jiella endophytica sp. nov., a novel endophytic bacterium isolated from root of Ficus microcarpa Linn. f.</title>
        <authorList>
            <person name="Tuo L."/>
        </authorList>
    </citation>
    <scope>NUCLEOTIDE SEQUENCE [LARGE SCALE GENOMIC DNA]</scope>
    <source>
        <strain evidence="4 5">CBS5Q-3</strain>
    </source>
</reference>
<dbReference type="PROSITE" id="PS50887">
    <property type="entry name" value="GGDEF"/>
    <property type="match status" value="1"/>
</dbReference>
<dbReference type="PANTHER" id="PTHR44757:SF2">
    <property type="entry name" value="BIOFILM ARCHITECTURE MAINTENANCE PROTEIN MBAA"/>
    <property type="match status" value="1"/>
</dbReference>
<feature type="domain" description="GGDEF" evidence="3">
    <location>
        <begin position="403"/>
        <end position="535"/>
    </location>
</feature>
<feature type="transmembrane region" description="Helical" evidence="1">
    <location>
        <begin position="151"/>
        <end position="170"/>
    </location>
</feature>
<feature type="transmembrane region" description="Helical" evidence="1">
    <location>
        <begin position="50"/>
        <end position="78"/>
    </location>
</feature>
<keyword evidence="1" id="KW-1133">Transmembrane helix</keyword>
<dbReference type="AlphaFoldDB" id="A0A4Y8R9A0"/>
<dbReference type="Gene3D" id="3.20.20.450">
    <property type="entry name" value="EAL domain"/>
    <property type="match status" value="1"/>
</dbReference>
<dbReference type="SUPFAM" id="SSF141868">
    <property type="entry name" value="EAL domain-like"/>
    <property type="match status" value="1"/>
</dbReference>
<dbReference type="Proteomes" id="UP000298179">
    <property type="component" value="Unassembled WGS sequence"/>
</dbReference>
<feature type="transmembrane region" description="Helical" evidence="1">
    <location>
        <begin position="84"/>
        <end position="104"/>
    </location>
</feature>
<evidence type="ECO:0000313" key="5">
    <source>
        <dbReference type="Proteomes" id="UP000298179"/>
    </source>
</evidence>
<evidence type="ECO:0000259" key="3">
    <source>
        <dbReference type="PROSITE" id="PS50887"/>
    </source>
</evidence>
<dbReference type="InterPro" id="IPR035919">
    <property type="entry name" value="EAL_sf"/>
</dbReference>
<evidence type="ECO:0000313" key="4">
    <source>
        <dbReference type="EMBL" id="TFF18215.1"/>
    </source>
</evidence>
<dbReference type="GO" id="GO:0003824">
    <property type="term" value="F:catalytic activity"/>
    <property type="evidence" value="ECO:0007669"/>
    <property type="project" value="UniProtKB-ARBA"/>
</dbReference>
<dbReference type="InterPro" id="IPR000160">
    <property type="entry name" value="GGDEF_dom"/>
</dbReference>
<dbReference type="InterPro" id="IPR052155">
    <property type="entry name" value="Biofilm_reg_signaling"/>
</dbReference>
<dbReference type="PANTHER" id="PTHR44757">
    <property type="entry name" value="DIGUANYLATE CYCLASE DGCP"/>
    <property type="match status" value="1"/>
</dbReference>
<feature type="transmembrane region" description="Helical" evidence="1">
    <location>
        <begin position="200"/>
        <end position="221"/>
    </location>
</feature>
<dbReference type="SUPFAM" id="SSF55073">
    <property type="entry name" value="Nucleotide cyclase"/>
    <property type="match status" value="1"/>
</dbReference>
<dbReference type="Pfam" id="PF00563">
    <property type="entry name" value="EAL"/>
    <property type="match status" value="1"/>
</dbReference>
<dbReference type="CDD" id="cd01949">
    <property type="entry name" value="GGDEF"/>
    <property type="match status" value="1"/>
</dbReference>
<proteinExistence type="predicted"/>
<evidence type="ECO:0000256" key="1">
    <source>
        <dbReference type="SAM" id="Phobius"/>
    </source>
</evidence>
<dbReference type="OrthoDB" id="9814202at2"/>
<keyword evidence="1" id="KW-0472">Membrane</keyword>
<feature type="domain" description="EAL" evidence="2">
    <location>
        <begin position="544"/>
        <end position="795"/>
    </location>
</feature>
<dbReference type="Pfam" id="PF12860">
    <property type="entry name" value="PAS_7"/>
    <property type="match status" value="1"/>
</dbReference>
<evidence type="ECO:0000259" key="2">
    <source>
        <dbReference type="PROSITE" id="PS50883"/>
    </source>
</evidence>
<keyword evidence="1" id="KW-0812">Transmembrane</keyword>